<dbReference type="RefSeq" id="WP_189823587.1">
    <property type="nucleotide sequence ID" value="NZ_BMVC01000004.1"/>
</dbReference>
<evidence type="ECO:0000256" key="1">
    <source>
        <dbReference type="SAM" id="Phobius"/>
    </source>
</evidence>
<dbReference type="EMBL" id="BMVC01000004">
    <property type="protein sequence ID" value="GHC90493.1"/>
    <property type="molecule type" value="Genomic_DNA"/>
</dbReference>
<evidence type="ECO:0000313" key="3">
    <source>
        <dbReference type="Proteomes" id="UP000638353"/>
    </source>
</evidence>
<evidence type="ECO:0000313" key="2">
    <source>
        <dbReference type="EMBL" id="GHC90493.1"/>
    </source>
</evidence>
<organism evidence="2 3">
    <name type="scientific">Streptomyces finlayi</name>
    <dbReference type="NCBI Taxonomy" id="67296"/>
    <lineage>
        <taxon>Bacteria</taxon>
        <taxon>Bacillati</taxon>
        <taxon>Actinomycetota</taxon>
        <taxon>Actinomycetes</taxon>
        <taxon>Kitasatosporales</taxon>
        <taxon>Streptomycetaceae</taxon>
        <taxon>Streptomyces</taxon>
    </lineage>
</organism>
<proteinExistence type="predicted"/>
<reference evidence="2" key="1">
    <citation type="journal article" date="2014" name="Int. J. Syst. Evol. Microbiol.">
        <title>Complete genome sequence of Corynebacterium casei LMG S-19264T (=DSM 44701T), isolated from a smear-ripened cheese.</title>
        <authorList>
            <consortium name="US DOE Joint Genome Institute (JGI-PGF)"/>
            <person name="Walter F."/>
            <person name="Albersmeier A."/>
            <person name="Kalinowski J."/>
            <person name="Ruckert C."/>
        </authorList>
    </citation>
    <scope>NUCLEOTIDE SEQUENCE</scope>
    <source>
        <strain evidence="2">JCM 4637</strain>
    </source>
</reference>
<comment type="caution">
    <text evidence="2">The sequence shown here is derived from an EMBL/GenBank/DDBJ whole genome shotgun (WGS) entry which is preliminary data.</text>
</comment>
<accession>A0A918WWL3</accession>
<keyword evidence="1" id="KW-1133">Transmembrane helix</keyword>
<keyword evidence="1" id="KW-0812">Transmembrane</keyword>
<dbReference type="Proteomes" id="UP000638353">
    <property type="component" value="Unassembled WGS sequence"/>
</dbReference>
<feature type="transmembrane region" description="Helical" evidence="1">
    <location>
        <begin position="54"/>
        <end position="72"/>
    </location>
</feature>
<protein>
    <submittedName>
        <fullName evidence="2">Uncharacterized protein</fullName>
    </submittedName>
</protein>
<gene>
    <name evidence="2" type="ORF">GCM10010334_24530</name>
</gene>
<name>A0A918WWL3_9ACTN</name>
<dbReference type="AlphaFoldDB" id="A0A918WWL3"/>
<reference evidence="2" key="2">
    <citation type="submission" date="2020-09" db="EMBL/GenBank/DDBJ databases">
        <authorList>
            <person name="Sun Q."/>
            <person name="Ohkuma M."/>
        </authorList>
    </citation>
    <scope>NUCLEOTIDE SEQUENCE</scope>
    <source>
        <strain evidence="2">JCM 4637</strain>
    </source>
</reference>
<sequence length="183" mass="19995">MTEDAAQPQDAEPRAFRWETYRSEHPRQRDWSDGVVVTLFHVVPVGLITATQPWAGLVLGGVFGVFWGSLLIPPWVRDRRAVVAAEIGARGELVLVRRNGKRITRPLASVTAVRPLTVGYRSVDSSGDRILEVRVAGRTYRTRAGFALPANDPLLLADALCQACPDLVIGPHADKSSWSTDSG</sequence>
<keyword evidence="1" id="KW-0472">Membrane</keyword>